<protein>
    <submittedName>
        <fullName evidence="2">Uncharacterized protein</fullName>
    </submittedName>
</protein>
<gene>
    <name evidence="2" type="ORF">AAFF_G00237440</name>
</gene>
<dbReference type="AlphaFoldDB" id="A0AAD7W3T5"/>
<evidence type="ECO:0000313" key="3">
    <source>
        <dbReference type="Proteomes" id="UP001221898"/>
    </source>
</evidence>
<evidence type="ECO:0000256" key="1">
    <source>
        <dbReference type="SAM" id="MobiDB-lite"/>
    </source>
</evidence>
<accession>A0AAD7W3T5</accession>
<feature type="region of interest" description="Disordered" evidence="1">
    <location>
        <begin position="45"/>
        <end position="93"/>
    </location>
</feature>
<reference evidence="2" key="1">
    <citation type="journal article" date="2023" name="Science">
        <title>Genome structures resolve the early diversification of teleost fishes.</title>
        <authorList>
            <person name="Parey E."/>
            <person name="Louis A."/>
            <person name="Montfort J."/>
            <person name="Bouchez O."/>
            <person name="Roques C."/>
            <person name="Iampietro C."/>
            <person name="Lluch J."/>
            <person name="Castinel A."/>
            <person name="Donnadieu C."/>
            <person name="Desvignes T."/>
            <person name="Floi Bucao C."/>
            <person name="Jouanno E."/>
            <person name="Wen M."/>
            <person name="Mejri S."/>
            <person name="Dirks R."/>
            <person name="Jansen H."/>
            <person name="Henkel C."/>
            <person name="Chen W.J."/>
            <person name="Zahm M."/>
            <person name="Cabau C."/>
            <person name="Klopp C."/>
            <person name="Thompson A.W."/>
            <person name="Robinson-Rechavi M."/>
            <person name="Braasch I."/>
            <person name="Lecointre G."/>
            <person name="Bobe J."/>
            <person name="Postlethwait J.H."/>
            <person name="Berthelot C."/>
            <person name="Roest Crollius H."/>
            <person name="Guiguen Y."/>
        </authorList>
    </citation>
    <scope>NUCLEOTIDE SEQUENCE</scope>
    <source>
        <strain evidence="2">NC1722</strain>
    </source>
</reference>
<keyword evidence="3" id="KW-1185">Reference proteome</keyword>
<organism evidence="2 3">
    <name type="scientific">Aldrovandia affinis</name>
    <dbReference type="NCBI Taxonomy" id="143900"/>
    <lineage>
        <taxon>Eukaryota</taxon>
        <taxon>Metazoa</taxon>
        <taxon>Chordata</taxon>
        <taxon>Craniata</taxon>
        <taxon>Vertebrata</taxon>
        <taxon>Euteleostomi</taxon>
        <taxon>Actinopterygii</taxon>
        <taxon>Neopterygii</taxon>
        <taxon>Teleostei</taxon>
        <taxon>Notacanthiformes</taxon>
        <taxon>Halosauridae</taxon>
        <taxon>Aldrovandia</taxon>
    </lineage>
</organism>
<feature type="compositionally biased region" description="Basic and acidic residues" evidence="1">
    <location>
        <begin position="159"/>
        <end position="172"/>
    </location>
</feature>
<name>A0AAD7W3T5_9TELE</name>
<sequence length="202" mass="21573">MPRPPSPTAMRRERSLDRASTPPVWHRSFCGDNNWCLAARRGSCPVPKAAPAASERKSKAPAAAGPHSSQSHLPAEMTDAEEPGFRDDSGQTAVNSAITRRRVISAAAEPVLQKKEIRQLEEGAERFGAASALTGRTGGLHSRASAVKRWARCAVSPHGEKLLGRGGERLELPGDWPSEGTDPPHSDVPQILTGAPRGRQEG</sequence>
<evidence type="ECO:0000313" key="2">
    <source>
        <dbReference type="EMBL" id="KAJ8378695.1"/>
    </source>
</evidence>
<feature type="region of interest" description="Disordered" evidence="1">
    <location>
        <begin position="1"/>
        <end position="26"/>
    </location>
</feature>
<proteinExistence type="predicted"/>
<feature type="region of interest" description="Disordered" evidence="1">
    <location>
        <begin position="159"/>
        <end position="202"/>
    </location>
</feature>
<dbReference type="Proteomes" id="UP001221898">
    <property type="component" value="Unassembled WGS sequence"/>
</dbReference>
<dbReference type="EMBL" id="JAINUG010000314">
    <property type="protein sequence ID" value="KAJ8378695.1"/>
    <property type="molecule type" value="Genomic_DNA"/>
</dbReference>
<comment type="caution">
    <text evidence="2">The sequence shown here is derived from an EMBL/GenBank/DDBJ whole genome shotgun (WGS) entry which is preliminary data.</text>
</comment>